<keyword evidence="4" id="KW-1185">Reference proteome</keyword>
<dbReference type="EMBL" id="JARTCD010000012">
    <property type="protein sequence ID" value="KAJ8660600.1"/>
    <property type="molecule type" value="Genomic_DNA"/>
</dbReference>
<evidence type="ECO:0000256" key="1">
    <source>
        <dbReference type="SAM" id="MobiDB-lite"/>
    </source>
</evidence>
<name>A0AAD7V968_9FUNG</name>
<evidence type="ECO:0000313" key="4">
    <source>
        <dbReference type="Proteomes" id="UP001234581"/>
    </source>
</evidence>
<proteinExistence type="predicted"/>
<gene>
    <name evidence="3" type="ORF">O0I10_003647</name>
</gene>
<dbReference type="Proteomes" id="UP001234581">
    <property type="component" value="Unassembled WGS sequence"/>
</dbReference>
<reference evidence="3 4" key="1">
    <citation type="submission" date="2023-03" db="EMBL/GenBank/DDBJ databases">
        <title>Genome sequence of Lichtheimia ornata CBS 291.66.</title>
        <authorList>
            <person name="Mohabir J.T."/>
            <person name="Shea T.P."/>
            <person name="Kurbessoian T."/>
            <person name="Berby B."/>
            <person name="Fontaine J."/>
            <person name="Livny J."/>
            <person name="Gnirke A."/>
            <person name="Stajich J.E."/>
            <person name="Cuomo C.A."/>
        </authorList>
    </citation>
    <scope>NUCLEOTIDE SEQUENCE [LARGE SCALE GENOMIC DNA]</scope>
    <source>
        <strain evidence="3">CBS 291.66</strain>
    </source>
</reference>
<dbReference type="GeneID" id="83211060"/>
<evidence type="ECO:0000313" key="3">
    <source>
        <dbReference type="EMBL" id="KAJ8660600.1"/>
    </source>
</evidence>
<feature type="region of interest" description="Disordered" evidence="1">
    <location>
        <begin position="1"/>
        <end position="35"/>
    </location>
</feature>
<dbReference type="RefSeq" id="XP_058345513.1">
    <property type="nucleotide sequence ID" value="XM_058483715.1"/>
</dbReference>
<protein>
    <submittedName>
        <fullName evidence="3">Uncharacterized protein</fullName>
    </submittedName>
</protein>
<comment type="caution">
    <text evidence="3">The sequence shown here is derived from an EMBL/GenBank/DDBJ whole genome shotgun (WGS) entry which is preliminary data.</text>
</comment>
<feature type="compositionally biased region" description="Polar residues" evidence="1">
    <location>
        <begin position="19"/>
        <end position="29"/>
    </location>
</feature>
<keyword evidence="2" id="KW-0812">Transmembrane</keyword>
<sequence>MASSLRPPQSKPRRLDRSSPYSMLSNSAKRSSRQTHNRIRLVIALVGLVLAGLVYWTPLDSWLSGK</sequence>
<feature type="non-terminal residue" evidence="3">
    <location>
        <position position="66"/>
    </location>
</feature>
<dbReference type="AlphaFoldDB" id="A0AAD7V968"/>
<keyword evidence="2" id="KW-1133">Transmembrane helix</keyword>
<organism evidence="3 4">
    <name type="scientific">Lichtheimia ornata</name>
    <dbReference type="NCBI Taxonomy" id="688661"/>
    <lineage>
        <taxon>Eukaryota</taxon>
        <taxon>Fungi</taxon>
        <taxon>Fungi incertae sedis</taxon>
        <taxon>Mucoromycota</taxon>
        <taxon>Mucoromycotina</taxon>
        <taxon>Mucoromycetes</taxon>
        <taxon>Mucorales</taxon>
        <taxon>Lichtheimiaceae</taxon>
        <taxon>Lichtheimia</taxon>
    </lineage>
</organism>
<evidence type="ECO:0000256" key="2">
    <source>
        <dbReference type="SAM" id="Phobius"/>
    </source>
</evidence>
<accession>A0AAD7V968</accession>
<feature type="transmembrane region" description="Helical" evidence="2">
    <location>
        <begin position="39"/>
        <end position="57"/>
    </location>
</feature>
<keyword evidence="2" id="KW-0472">Membrane</keyword>